<dbReference type="AlphaFoldDB" id="A0A9P1JZA1"/>
<dbReference type="InterPro" id="IPR036259">
    <property type="entry name" value="MFS_trans_sf"/>
</dbReference>
<geneLocation type="plasmid" evidence="2 3">
    <name>AZOBR_p3</name>
</geneLocation>
<dbReference type="PANTHER" id="PTHR42910">
    <property type="entry name" value="TRANSPORTER SCO4007-RELATED"/>
    <property type="match status" value="1"/>
</dbReference>
<dbReference type="Proteomes" id="UP000007319">
    <property type="component" value="Plasmid AZOBR_p3"/>
</dbReference>
<gene>
    <name evidence="2" type="ORF">AZOBR_p310324</name>
</gene>
<proteinExistence type="predicted"/>
<feature type="transmembrane region" description="Helical" evidence="1">
    <location>
        <begin position="21"/>
        <end position="43"/>
    </location>
</feature>
<accession>A0A9P1JZA1</accession>
<keyword evidence="1" id="KW-0472">Membrane</keyword>
<evidence type="ECO:0000313" key="2">
    <source>
        <dbReference type="EMBL" id="CCD02582.1"/>
    </source>
</evidence>
<feature type="transmembrane region" description="Helical" evidence="1">
    <location>
        <begin position="55"/>
        <end position="81"/>
    </location>
</feature>
<keyword evidence="3" id="KW-1185">Reference proteome</keyword>
<keyword evidence="1" id="KW-1133">Transmembrane helix</keyword>
<keyword evidence="2" id="KW-0614">Plasmid</keyword>
<organism evidence="2 3">
    <name type="scientific">Azospirillum baldaniorum</name>
    <dbReference type="NCBI Taxonomy" id="1064539"/>
    <lineage>
        <taxon>Bacteria</taxon>
        <taxon>Pseudomonadati</taxon>
        <taxon>Pseudomonadota</taxon>
        <taxon>Alphaproteobacteria</taxon>
        <taxon>Rhodospirillales</taxon>
        <taxon>Azospirillaceae</taxon>
        <taxon>Azospirillum</taxon>
    </lineage>
</organism>
<evidence type="ECO:0000313" key="3">
    <source>
        <dbReference type="Proteomes" id="UP000007319"/>
    </source>
</evidence>
<dbReference type="KEGG" id="abs:AZOBR_p310324"/>
<name>A0A9P1JZA1_9PROT</name>
<dbReference type="SUPFAM" id="SSF103473">
    <property type="entry name" value="MFS general substrate transporter"/>
    <property type="match status" value="1"/>
</dbReference>
<evidence type="ECO:0000256" key="1">
    <source>
        <dbReference type="SAM" id="Phobius"/>
    </source>
</evidence>
<dbReference type="EMBL" id="HE577330">
    <property type="protein sequence ID" value="CCD02582.1"/>
    <property type="molecule type" value="Genomic_DNA"/>
</dbReference>
<evidence type="ECO:0008006" key="4">
    <source>
        <dbReference type="Google" id="ProtNLM"/>
    </source>
</evidence>
<sequence>MNGITMQNASGPRARRRPEDGLSRVATLIFAVAAGLSVANVYYAQPLLDAIARDFGISPAAIGLVVTLTQVGYALELIFIAPLGSSQNLFKIVR</sequence>
<dbReference type="PANTHER" id="PTHR42910:SF1">
    <property type="entry name" value="MAJOR FACILITATOR SUPERFAMILY (MFS) PROFILE DOMAIN-CONTAINING PROTEIN"/>
    <property type="match status" value="1"/>
</dbReference>
<reference evidence="2 3" key="1">
    <citation type="journal article" date="2011" name="PLoS Genet.">
        <title>Azospirillum genomes reveal transition of bacteria from aquatic to terrestrial environments.</title>
        <authorList>
            <person name="Wisniewski-Dye F."/>
            <person name="Borziak K."/>
            <person name="Khalsa-Moyers G."/>
            <person name="Alexandre G."/>
            <person name="Sukharnikov L.O."/>
            <person name="Wuichet K."/>
            <person name="Hurst G.B."/>
            <person name="McDonald W.H."/>
            <person name="Robertson J.S."/>
            <person name="Barbe V."/>
            <person name="Calteau A."/>
            <person name="Rouy Z."/>
            <person name="Mangenot S."/>
            <person name="Prigent-Combaret C."/>
            <person name="Normand P."/>
            <person name="Boyer M."/>
            <person name="Siguier P."/>
            <person name="Dessaux Y."/>
            <person name="Elmerich C."/>
            <person name="Condemine G."/>
            <person name="Krishnen G."/>
            <person name="Kennedy I."/>
            <person name="Paterson A.H."/>
            <person name="Gonzalez V."/>
            <person name="Mavingui P."/>
            <person name="Zhulin I.B."/>
        </authorList>
    </citation>
    <scope>NUCLEOTIDE SEQUENCE [LARGE SCALE GENOMIC DNA]</scope>
    <source>
        <strain evidence="2 3">Sp245</strain>
    </source>
</reference>
<protein>
    <recommendedName>
        <fullName evidence="4">MFS transporter</fullName>
    </recommendedName>
</protein>
<keyword evidence="1" id="KW-0812">Transmembrane</keyword>